<dbReference type="NCBIfam" id="TIGR00369">
    <property type="entry name" value="unchar_dom_1"/>
    <property type="match status" value="1"/>
</dbReference>
<evidence type="ECO:0000256" key="2">
    <source>
        <dbReference type="ARBA" id="ARBA00022801"/>
    </source>
</evidence>
<comment type="caution">
    <text evidence="4">The sequence shown here is derived from an EMBL/GenBank/DDBJ whole genome shotgun (WGS) entry which is preliminary data.</text>
</comment>
<comment type="similarity">
    <text evidence="1">Belongs to the thioesterase PaaI family.</text>
</comment>
<dbReference type="CDD" id="cd03443">
    <property type="entry name" value="PaaI_thioesterase"/>
    <property type="match status" value="1"/>
</dbReference>
<feature type="domain" description="Thioesterase" evidence="3">
    <location>
        <begin position="53"/>
        <end position="129"/>
    </location>
</feature>
<dbReference type="InterPro" id="IPR039298">
    <property type="entry name" value="ACOT13"/>
</dbReference>
<protein>
    <submittedName>
        <fullName evidence="4">Thioesterase</fullName>
    </submittedName>
</protein>
<evidence type="ECO:0000256" key="1">
    <source>
        <dbReference type="ARBA" id="ARBA00008324"/>
    </source>
</evidence>
<name>A0ABX3SPT4_MYCMA</name>
<dbReference type="InterPro" id="IPR003736">
    <property type="entry name" value="PAAI_dom"/>
</dbReference>
<dbReference type="Pfam" id="PF03061">
    <property type="entry name" value="4HBT"/>
    <property type="match status" value="1"/>
</dbReference>
<dbReference type="InterPro" id="IPR029069">
    <property type="entry name" value="HotDog_dom_sf"/>
</dbReference>
<dbReference type="SUPFAM" id="SSF54637">
    <property type="entry name" value="Thioesterase/thiol ester dehydrase-isomerase"/>
    <property type="match status" value="1"/>
</dbReference>
<dbReference type="InterPro" id="IPR006683">
    <property type="entry name" value="Thioestr_dom"/>
</dbReference>
<proteinExistence type="inferred from homology"/>
<dbReference type="PANTHER" id="PTHR21660">
    <property type="entry name" value="THIOESTERASE SUPERFAMILY MEMBER-RELATED"/>
    <property type="match status" value="1"/>
</dbReference>
<organism evidence="4 5">
    <name type="scientific">Mycobacterium malmoense</name>
    <dbReference type="NCBI Taxonomy" id="1780"/>
    <lineage>
        <taxon>Bacteria</taxon>
        <taxon>Bacillati</taxon>
        <taxon>Actinomycetota</taxon>
        <taxon>Actinomycetes</taxon>
        <taxon>Mycobacteriales</taxon>
        <taxon>Mycobacteriaceae</taxon>
        <taxon>Mycobacterium</taxon>
    </lineage>
</organism>
<keyword evidence="5" id="KW-1185">Reference proteome</keyword>
<accession>A0ABX3SPT4</accession>
<dbReference type="Proteomes" id="UP000243140">
    <property type="component" value="Unassembled WGS sequence"/>
</dbReference>
<dbReference type="PANTHER" id="PTHR21660:SF1">
    <property type="entry name" value="ACYL-COENZYME A THIOESTERASE 13"/>
    <property type="match status" value="1"/>
</dbReference>
<sequence>MTTEVQSGRDVIAEFLPQSPFVAKLGIVADQLRDDEVRLRLPWDPSNVTIGDMVHGGAIATLADLTVMAAAWCGADAPPELRGVTVSMALDFIAPARASDVIGVGRVLRRGRSLVNCEAEIVDPEGRLIAKAIATYKVG</sequence>
<keyword evidence="2" id="KW-0378">Hydrolase</keyword>
<evidence type="ECO:0000259" key="3">
    <source>
        <dbReference type="Pfam" id="PF03061"/>
    </source>
</evidence>
<evidence type="ECO:0000313" key="5">
    <source>
        <dbReference type="Proteomes" id="UP000243140"/>
    </source>
</evidence>
<dbReference type="EMBL" id="MVHV01000016">
    <property type="protein sequence ID" value="ORA80709.1"/>
    <property type="molecule type" value="Genomic_DNA"/>
</dbReference>
<evidence type="ECO:0000313" key="4">
    <source>
        <dbReference type="EMBL" id="ORA80709.1"/>
    </source>
</evidence>
<dbReference type="Gene3D" id="3.10.129.10">
    <property type="entry name" value="Hotdog Thioesterase"/>
    <property type="match status" value="1"/>
</dbReference>
<reference evidence="4 5" key="1">
    <citation type="submission" date="2017-02" db="EMBL/GenBank/DDBJ databases">
        <title>The new phylogeny of genus Mycobacterium.</title>
        <authorList>
            <person name="Tortoli E."/>
            <person name="Trovato A."/>
            <person name="Cirillo D.M."/>
        </authorList>
    </citation>
    <scope>NUCLEOTIDE SEQUENCE [LARGE SCALE GENOMIC DNA]</scope>
    <source>
        <strain evidence="4 5">IP1130001</strain>
    </source>
</reference>
<gene>
    <name evidence="4" type="ORF">BST29_16050</name>
</gene>
<dbReference type="RefSeq" id="WP_083011198.1">
    <property type="nucleotide sequence ID" value="NZ_CP060015.1"/>
</dbReference>